<dbReference type="CTD" id="20325627"/>
<dbReference type="Proteomes" id="UP000054324">
    <property type="component" value="Unassembled WGS sequence"/>
</dbReference>
<proteinExistence type="predicted"/>
<evidence type="ECO:0000313" key="1">
    <source>
        <dbReference type="EMBL" id="KER19875.1"/>
    </source>
</evidence>
<organism evidence="1 2">
    <name type="scientific">Opisthorchis viverrini</name>
    <name type="common">Southeast Asian liver fluke</name>
    <dbReference type="NCBI Taxonomy" id="6198"/>
    <lineage>
        <taxon>Eukaryota</taxon>
        <taxon>Metazoa</taxon>
        <taxon>Spiralia</taxon>
        <taxon>Lophotrochozoa</taxon>
        <taxon>Platyhelminthes</taxon>
        <taxon>Trematoda</taxon>
        <taxon>Digenea</taxon>
        <taxon>Opisthorchiida</taxon>
        <taxon>Opisthorchiata</taxon>
        <taxon>Opisthorchiidae</taxon>
        <taxon>Opisthorchis</taxon>
    </lineage>
</organism>
<dbReference type="KEGG" id="ovi:T265_11459"/>
<accession>A0A074Z9F0</accession>
<reference evidence="1 2" key="1">
    <citation type="submission" date="2013-11" db="EMBL/GenBank/DDBJ databases">
        <title>Opisthorchis viverrini - life in the bile duct.</title>
        <authorList>
            <person name="Young N.D."/>
            <person name="Nagarajan N."/>
            <person name="Lin S.J."/>
            <person name="Korhonen P.K."/>
            <person name="Jex A.R."/>
            <person name="Hall R.S."/>
            <person name="Safavi-Hemami H."/>
            <person name="Kaewkong W."/>
            <person name="Bertrand D."/>
            <person name="Gao S."/>
            <person name="Seet Q."/>
            <person name="Wongkham S."/>
            <person name="Teh B.T."/>
            <person name="Wongkham C."/>
            <person name="Intapan P.M."/>
            <person name="Maleewong W."/>
            <person name="Yang X."/>
            <person name="Hu M."/>
            <person name="Wang Z."/>
            <person name="Hofmann A."/>
            <person name="Sternberg P.W."/>
            <person name="Tan P."/>
            <person name="Wang J."/>
            <person name="Gasser R.B."/>
        </authorList>
    </citation>
    <scope>NUCLEOTIDE SEQUENCE [LARGE SCALE GENOMIC DNA]</scope>
</reference>
<protein>
    <submittedName>
        <fullName evidence="1">Uncharacterized protein</fullName>
    </submittedName>
</protein>
<gene>
    <name evidence="1" type="ORF">T265_11459</name>
</gene>
<sequence>MLLQKRNTAFLSSLPVALNSAAETIFDVYSPVSTVFPGHFLAGTDLRLCAVIPGDNFPKRAKELLVLYTALKY</sequence>
<dbReference type="EMBL" id="KL597123">
    <property type="protein sequence ID" value="KER19875.1"/>
    <property type="molecule type" value="Genomic_DNA"/>
</dbReference>
<name>A0A074Z9F0_OPIVI</name>
<evidence type="ECO:0000313" key="2">
    <source>
        <dbReference type="Proteomes" id="UP000054324"/>
    </source>
</evidence>
<dbReference type="AlphaFoldDB" id="A0A074Z9F0"/>
<dbReference type="RefSeq" id="XP_009176381.1">
    <property type="nucleotide sequence ID" value="XM_009178117.1"/>
</dbReference>
<keyword evidence="2" id="KW-1185">Reference proteome</keyword>
<dbReference type="GeneID" id="20325627"/>